<reference evidence="1 2" key="1">
    <citation type="submission" date="2013-02" db="EMBL/GenBank/DDBJ databases">
        <title>The Genome Sequence of Acinetobacter sp. NIPH 1859.</title>
        <authorList>
            <consortium name="The Broad Institute Genome Sequencing Platform"/>
            <consortium name="The Broad Institute Genome Sequencing Center for Infectious Disease"/>
            <person name="Cerqueira G."/>
            <person name="Feldgarden M."/>
            <person name="Courvalin P."/>
            <person name="Perichon B."/>
            <person name="Grillot-Courvalin C."/>
            <person name="Clermont D."/>
            <person name="Rocha E."/>
            <person name="Yoon E.-J."/>
            <person name="Nemec A."/>
            <person name="Walker B."/>
            <person name="Young S.K."/>
            <person name="Zeng Q."/>
            <person name="Gargeya S."/>
            <person name="Fitzgerald M."/>
            <person name="Haas B."/>
            <person name="Abouelleil A."/>
            <person name="Alvarado L."/>
            <person name="Arachchi H.M."/>
            <person name="Berlin A.M."/>
            <person name="Chapman S.B."/>
            <person name="Dewar J."/>
            <person name="Goldberg J."/>
            <person name="Griggs A."/>
            <person name="Gujja S."/>
            <person name="Hansen M."/>
            <person name="Howarth C."/>
            <person name="Imamovic A."/>
            <person name="Larimer J."/>
            <person name="McCowan C."/>
            <person name="Murphy C."/>
            <person name="Neiman D."/>
            <person name="Pearson M."/>
            <person name="Priest M."/>
            <person name="Roberts A."/>
            <person name="Saif S."/>
            <person name="Shea T."/>
            <person name="Sisk P."/>
            <person name="Sykes S."/>
            <person name="Wortman J."/>
            <person name="Nusbaum C."/>
            <person name="Birren B."/>
        </authorList>
    </citation>
    <scope>NUCLEOTIDE SEQUENCE [LARGE SCALE GENOMIC DNA]</scope>
    <source>
        <strain evidence="1 2">NIPH 1859</strain>
    </source>
</reference>
<comment type="caution">
    <text evidence="1">The sequence shown here is derived from an EMBL/GenBank/DDBJ whole genome shotgun (WGS) entry which is preliminary data.</text>
</comment>
<gene>
    <name evidence="1" type="ORF">F889_02783</name>
</gene>
<dbReference type="PATRIC" id="fig|1217695.3.peg.2712"/>
<dbReference type="HOGENOM" id="CLU_116730_2_1_6"/>
<proteinExistence type="predicted"/>
<dbReference type="AlphaFoldDB" id="N9PKQ2"/>
<accession>N9PKQ2</accession>
<dbReference type="Pfam" id="PF11066">
    <property type="entry name" value="DUF2867"/>
    <property type="match status" value="1"/>
</dbReference>
<dbReference type="EMBL" id="APRZ01000017">
    <property type="protein sequence ID" value="ENX34119.1"/>
    <property type="molecule type" value="Genomic_DNA"/>
</dbReference>
<evidence type="ECO:0000313" key="2">
    <source>
        <dbReference type="Proteomes" id="UP000013009"/>
    </source>
</evidence>
<dbReference type="OrthoDB" id="7058586at2"/>
<organism evidence="1 2">
    <name type="scientific">Acinetobacter colistiniresistens</name>
    <dbReference type="NCBI Taxonomy" id="280145"/>
    <lineage>
        <taxon>Bacteria</taxon>
        <taxon>Pseudomonadati</taxon>
        <taxon>Pseudomonadota</taxon>
        <taxon>Gammaproteobacteria</taxon>
        <taxon>Moraxellales</taxon>
        <taxon>Moraxellaceae</taxon>
        <taxon>Acinetobacter</taxon>
    </lineage>
</organism>
<dbReference type="RefSeq" id="WP_005275248.1">
    <property type="nucleotide sequence ID" value="NZ_KB850195.1"/>
</dbReference>
<protein>
    <recommendedName>
        <fullName evidence="3">DUF2867 domain-containing protein</fullName>
    </recommendedName>
</protein>
<keyword evidence="2" id="KW-1185">Reference proteome</keyword>
<name>N9PKQ2_9GAMM</name>
<dbReference type="Proteomes" id="UP000013009">
    <property type="component" value="Unassembled WGS sequence"/>
</dbReference>
<evidence type="ECO:0008006" key="3">
    <source>
        <dbReference type="Google" id="ProtNLM"/>
    </source>
</evidence>
<dbReference type="InterPro" id="IPR021295">
    <property type="entry name" value="DUF2867"/>
</dbReference>
<sequence length="161" mass="18585">MQNQKDVDSLVAPLEALNFLHQDYQYLNKQLNALQAYHLMTGNPPFWLRIAFRIRDFLSFKLAGVQPIQGFGSPKAQTVKVNDKLDFFDVIKITETELFLQSTDKHLRVLVALQIHEHDHIKNKLSVTTSVVTYNFFGKVYMLPVSLVHGLIVRNSFRNLN</sequence>
<evidence type="ECO:0000313" key="1">
    <source>
        <dbReference type="EMBL" id="ENX34119.1"/>
    </source>
</evidence>